<dbReference type="EMBL" id="ABCS01000002">
    <property type="protein sequence ID" value="EDM81713.1"/>
    <property type="molecule type" value="Genomic_DNA"/>
</dbReference>
<dbReference type="Gene3D" id="1.25.40.10">
    <property type="entry name" value="Tetratricopeptide repeat domain"/>
    <property type="match status" value="3"/>
</dbReference>
<feature type="repeat" description="TPR" evidence="5">
    <location>
        <begin position="626"/>
        <end position="659"/>
    </location>
</feature>
<evidence type="ECO:0000313" key="11">
    <source>
        <dbReference type="Proteomes" id="UP000005801"/>
    </source>
</evidence>
<organism evidence="10 11">
    <name type="scientific">Plesiocystis pacifica SIR-1</name>
    <dbReference type="NCBI Taxonomy" id="391625"/>
    <lineage>
        <taxon>Bacteria</taxon>
        <taxon>Pseudomonadati</taxon>
        <taxon>Myxococcota</taxon>
        <taxon>Polyangia</taxon>
        <taxon>Nannocystales</taxon>
        <taxon>Nannocystaceae</taxon>
        <taxon>Plesiocystis</taxon>
    </lineage>
</organism>
<dbReference type="InterPro" id="IPR019734">
    <property type="entry name" value="TPR_rpt"/>
</dbReference>
<evidence type="ECO:0000256" key="7">
    <source>
        <dbReference type="SAM" id="Coils"/>
    </source>
</evidence>
<keyword evidence="2 6" id="KW-0547">Nucleotide-binding</keyword>
<dbReference type="InterPro" id="IPR017441">
    <property type="entry name" value="Protein_kinase_ATP_BS"/>
</dbReference>
<dbReference type="Pfam" id="PF00069">
    <property type="entry name" value="Pkinase"/>
    <property type="match status" value="1"/>
</dbReference>
<keyword evidence="1" id="KW-0808">Transferase</keyword>
<dbReference type="SUPFAM" id="SSF56112">
    <property type="entry name" value="Protein kinase-like (PK-like)"/>
    <property type="match status" value="1"/>
</dbReference>
<keyword evidence="7" id="KW-0175">Coiled coil</keyword>
<feature type="coiled-coil region" evidence="7">
    <location>
        <begin position="961"/>
        <end position="998"/>
    </location>
</feature>
<evidence type="ECO:0000256" key="8">
    <source>
        <dbReference type="SAM" id="MobiDB-lite"/>
    </source>
</evidence>
<dbReference type="SUPFAM" id="SSF48452">
    <property type="entry name" value="TPR-like"/>
    <property type="match status" value="2"/>
</dbReference>
<dbReference type="PROSITE" id="PS50011">
    <property type="entry name" value="PROTEIN_KINASE_DOM"/>
    <property type="match status" value="1"/>
</dbReference>
<evidence type="ECO:0000313" key="10">
    <source>
        <dbReference type="EMBL" id="EDM81713.1"/>
    </source>
</evidence>
<accession>A6FXX5</accession>
<evidence type="ECO:0000256" key="4">
    <source>
        <dbReference type="ARBA" id="ARBA00022840"/>
    </source>
</evidence>
<evidence type="ECO:0000256" key="5">
    <source>
        <dbReference type="PROSITE-ProRule" id="PRU00339"/>
    </source>
</evidence>
<dbReference type="Gene3D" id="1.10.510.10">
    <property type="entry name" value="Transferase(Phosphotransferase) domain 1"/>
    <property type="match status" value="1"/>
</dbReference>
<dbReference type="eggNOG" id="COG0515">
    <property type="taxonomic scope" value="Bacteria"/>
</dbReference>
<dbReference type="Proteomes" id="UP000005801">
    <property type="component" value="Unassembled WGS sequence"/>
</dbReference>
<dbReference type="InterPro" id="IPR011009">
    <property type="entry name" value="Kinase-like_dom_sf"/>
</dbReference>
<dbReference type="OrthoDB" id="9801841at2"/>
<sequence>MVPPTKARRVPPDRAVVGSTIGRYVVVRTLGQGGMGTVFLAYDPELDRRVAVKLLRASKARDTSRSRLMREAQAMARVSHPNVVAVHDVGTHGDRVFITMEYIEGGTLQHWLRTRRPWGEVVEMFAAAGRGLLAAHEAGLIHRDFKPENVLVTARGEVKVTDFGLVRSLDESISQEQSGDAERRAPGAGEPPDEPSASQSSPLTTPLTRAGAVIGTPAYMSPEQFASEPVDPRADQWAFCAALHQGLYGQLPFSGDSMDAIRERVLAGKRDEPPRDRSIPAHVQAVLERGLRVERDARWSSMAELLDALLDDPRQRRRRWLAGGAVVASFGGAVLGAQLWAQAQARELERSCTAEAAQIEASWDAARREELRVALVVGEAEQTRGRLEAIWRRAEGELDRWSEGHRQARRSACMVAAGSSSAGERSQAEAQAQIACLDRQLSTFAGTLEAFEAGGTLALVHAVEATTELPMPESCLERAGLESEGSLTGDGAASPEELRALTRRLAQAQTLNLATRYGEARSLVVGALEGDTFDALYLAAPALRARTQHIAAVAAHGQANYDEAHKYYLEAFHTATEAAEDRSALLAVFGLIWLESDRAHFDRAAEWAALGESLTQRLGGRAADYAQLYRRRGRMHQSRGAYAEAEADYRRALEAIEEAHGPEYLTNVTVLTMLAYVLREQGKLDGIPELYERALQLVALNLGEGHPRTAMIAFEQGKYEQSLGHPDEARAYLEQSIAGLEQTFGPTHPLLFGAVNSLAMVDYDVGRLGVSRVGFARAIAMAALTYGEASPRLGQLIANAAVVSQDLGLHAEALEEYERGRALIEAGYGPDYDGLGYVDSAQGELYIELGELELAKDKLDEAKRIFEVSLGPEHVMMSEPMRVWGTSLCAEGRIEEGLTELRQSLAIAEASDGPDHPENVDIQVALAHCEIRAGAKAEGLALLARGLRVGEGHYDAGSIRMAKLLRLVAEAELSAGELEAAREHAERALAIVDALDRRDAPAIAYVDARLTLAWAVELGGGSVARAEQLREQARARLDELAKLEGEASVDPRILASRRAQLEGVAR</sequence>
<keyword evidence="3 10" id="KW-0418">Kinase</keyword>
<keyword evidence="11" id="KW-1185">Reference proteome</keyword>
<feature type="compositionally biased region" description="Polar residues" evidence="8">
    <location>
        <begin position="196"/>
        <end position="205"/>
    </location>
</feature>
<dbReference type="PANTHER" id="PTHR43289:SF6">
    <property type="entry name" value="SERINE_THREONINE-PROTEIN KINASE NEKL-3"/>
    <property type="match status" value="1"/>
</dbReference>
<dbReference type="InterPro" id="IPR011990">
    <property type="entry name" value="TPR-like_helical_dom_sf"/>
</dbReference>
<name>A6FXX5_9BACT</name>
<dbReference type="GO" id="GO:0004674">
    <property type="term" value="F:protein serine/threonine kinase activity"/>
    <property type="evidence" value="ECO:0007669"/>
    <property type="project" value="TreeGrafter"/>
</dbReference>
<dbReference type="InterPro" id="IPR008271">
    <property type="entry name" value="Ser/Thr_kinase_AS"/>
</dbReference>
<protein>
    <submittedName>
        <fullName evidence="10">Serine/threonine kinase family protein</fullName>
    </submittedName>
</protein>
<evidence type="ECO:0000256" key="6">
    <source>
        <dbReference type="PROSITE-ProRule" id="PRU10141"/>
    </source>
</evidence>
<evidence type="ECO:0000256" key="2">
    <source>
        <dbReference type="ARBA" id="ARBA00022741"/>
    </source>
</evidence>
<dbReference type="InterPro" id="IPR000719">
    <property type="entry name" value="Prot_kinase_dom"/>
</dbReference>
<dbReference type="PROSITE" id="PS50005">
    <property type="entry name" value="TPR"/>
    <property type="match status" value="1"/>
</dbReference>
<evidence type="ECO:0000259" key="9">
    <source>
        <dbReference type="PROSITE" id="PS50011"/>
    </source>
</evidence>
<evidence type="ECO:0000256" key="3">
    <source>
        <dbReference type="ARBA" id="ARBA00022777"/>
    </source>
</evidence>
<dbReference type="RefSeq" id="WP_006969324.1">
    <property type="nucleotide sequence ID" value="NZ_ABCS01000002.1"/>
</dbReference>
<dbReference type="AlphaFoldDB" id="A6FXX5"/>
<dbReference type="PANTHER" id="PTHR43289">
    <property type="entry name" value="MITOGEN-ACTIVATED PROTEIN KINASE KINASE KINASE 20-RELATED"/>
    <property type="match status" value="1"/>
</dbReference>
<comment type="caution">
    <text evidence="10">The sequence shown here is derived from an EMBL/GenBank/DDBJ whole genome shotgun (WGS) entry which is preliminary data.</text>
</comment>
<dbReference type="CDD" id="cd14014">
    <property type="entry name" value="STKc_PknB_like"/>
    <property type="match status" value="1"/>
</dbReference>
<reference evidence="10 11" key="1">
    <citation type="submission" date="2007-06" db="EMBL/GenBank/DDBJ databases">
        <authorList>
            <person name="Shimkets L."/>
            <person name="Ferriera S."/>
            <person name="Johnson J."/>
            <person name="Kravitz S."/>
            <person name="Beeson K."/>
            <person name="Sutton G."/>
            <person name="Rogers Y.-H."/>
            <person name="Friedman R."/>
            <person name="Frazier M."/>
            <person name="Venter J.C."/>
        </authorList>
    </citation>
    <scope>NUCLEOTIDE SEQUENCE [LARGE SCALE GENOMIC DNA]</scope>
    <source>
        <strain evidence="10 11">SIR-1</strain>
    </source>
</reference>
<feature type="binding site" evidence="6">
    <location>
        <position position="53"/>
    </location>
    <ligand>
        <name>ATP</name>
        <dbReference type="ChEBI" id="CHEBI:30616"/>
    </ligand>
</feature>
<dbReference type="STRING" id="391625.PPSIR1_22389"/>
<keyword evidence="4 6" id="KW-0067">ATP-binding</keyword>
<keyword evidence="5" id="KW-0802">TPR repeat</keyword>
<dbReference type="Pfam" id="PF13374">
    <property type="entry name" value="TPR_10"/>
    <property type="match status" value="1"/>
</dbReference>
<dbReference type="SMART" id="SM00028">
    <property type="entry name" value="TPR"/>
    <property type="match status" value="3"/>
</dbReference>
<dbReference type="GO" id="GO:0005524">
    <property type="term" value="F:ATP binding"/>
    <property type="evidence" value="ECO:0007669"/>
    <property type="project" value="UniProtKB-UniRule"/>
</dbReference>
<proteinExistence type="predicted"/>
<gene>
    <name evidence="10" type="ORF">PPSIR1_22389</name>
</gene>
<dbReference type="PROSITE" id="PS00107">
    <property type="entry name" value="PROTEIN_KINASE_ATP"/>
    <property type="match status" value="1"/>
</dbReference>
<dbReference type="PROSITE" id="PS00108">
    <property type="entry name" value="PROTEIN_KINASE_ST"/>
    <property type="match status" value="1"/>
</dbReference>
<feature type="region of interest" description="Disordered" evidence="8">
    <location>
        <begin position="171"/>
        <end position="205"/>
    </location>
</feature>
<feature type="domain" description="Protein kinase" evidence="9">
    <location>
        <begin position="24"/>
        <end position="310"/>
    </location>
</feature>
<evidence type="ECO:0000256" key="1">
    <source>
        <dbReference type="ARBA" id="ARBA00022679"/>
    </source>
</evidence>
<dbReference type="Pfam" id="PF13424">
    <property type="entry name" value="TPR_12"/>
    <property type="match status" value="1"/>
</dbReference>
<dbReference type="Gene3D" id="3.30.200.20">
    <property type="entry name" value="Phosphorylase Kinase, domain 1"/>
    <property type="match status" value="1"/>
</dbReference>